<dbReference type="EMBL" id="PNIE01000068">
    <property type="protein sequence ID" value="PMP62173.1"/>
    <property type="molecule type" value="Genomic_DNA"/>
</dbReference>
<dbReference type="Pfam" id="PF00121">
    <property type="entry name" value="TIM"/>
    <property type="match status" value="1"/>
</dbReference>
<dbReference type="InterPro" id="IPR035990">
    <property type="entry name" value="TIM_sf"/>
</dbReference>
<dbReference type="Proteomes" id="UP000235731">
    <property type="component" value="Unassembled WGS sequence"/>
</dbReference>
<evidence type="ECO:0000256" key="2">
    <source>
        <dbReference type="ARBA" id="ARBA00007422"/>
    </source>
</evidence>
<proteinExistence type="inferred from homology"/>
<dbReference type="GO" id="GO:0006096">
    <property type="term" value="P:glycolytic process"/>
    <property type="evidence" value="ECO:0007669"/>
    <property type="project" value="UniProtKB-UniRule"/>
</dbReference>
<accession>A0A2N7PJ09</accession>
<reference evidence="10 11" key="1">
    <citation type="submission" date="2018-01" db="EMBL/GenBank/DDBJ databases">
        <title>Metagenomic assembled genomes from two thermal pools in the Uzon Caldera, Kamchatka, Russia.</title>
        <authorList>
            <person name="Wilkins L."/>
            <person name="Ettinger C."/>
        </authorList>
    </citation>
    <scope>NUCLEOTIDE SEQUENCE [LARGE SCALE GENOMIC DNA]</scope>
    <source>
        <strain evidence="10">ZAV-15</strain>
    </source>
</reference>
<evidence type="ECO:0000259" key="9">
    <source>
        <dbReference type="SMART" id="SM00881"/>
    </source>
</evidence>
<dbReference type="PROSITE" id="PS51440">
    <property type="entry name" value="TIM_2"/>
    <property type="match status" value="1"/>
</dbReference>
<dbReference type="GO" id="GO:0004807">
    <property type="term" value="F:triose-phosphate isomerase activity"/>
    <property type="evidence" value="ECO:0007669"/>
    <property type="project" value="UniProtKB-UniRule"/>
</dbReference>
<evidence type="ECO:0000256" key="8">
    <source>
        <dbReference type="NCBIfam" id="TIGR00419"/>
    </source>
</evidence>
<protein>
    <recommendedName>
        <fullName evidence="3 8">Triose-phosphate isomerase</fullName>
        <ecNumber evidence="3 8">5.3.1.1</ecNumber>
    </recommendedName>
</protein>
<dbReference type="GO" id="GO:0046166">
    <property type="term" value="P:glyceraldehyde-3-phosphate biosynthetic process"/>
    <property type="evidence" value="ECO:0007669"/>
    <property type="project" value="TreeGrafter"/>
</dbReference>
<name>A0A2N7PJ09_9BACT</name>
<comment type="caution">
    <text evidence="10">The sequence shown here is derived from an EMBL/GenBank/DDBJ whole genome shotgun (WGS) entry which is preliminary data.</text>
</comment>
<feature type="domain" description="CoA-binding" evidence="9">
    <location>
        <begin position="276"/>
        <end position="370"/>
    </location>
</feature>
<evidence type="ECO:0000256" key="4">
    <source>
        <dbReference type="ARBA" id="ARBA00022432"/>
    </source>
</evidence>
<keyword evidence="6" id="KW-0324">Glycolysis</keyword>
<dbReference type="AlphaFoldDB" id="A0A2N7PJ09"/>
<keyword evidence="7 10" id="KW-0413">Isomerase</keyword>
<dbReference type="SUPFAM" id="SSF51735">
    <property type="entry name" value="NAD(P)-binding Rossmann-fold domains"/>
    <property type="match status" value="1"/>
</dbReference>
<dbReference type="GO" id="GO:0005829">
    <property type="term" value="C:cytosol"/>
    <property type="evidence" value="ECO:0007669"/>
    <property type="project" value="TreeGrafter"/>
</dbReference>
<evidence type="ECO:0000313" key="10">
    <source>
        <dbReference type="EMBL" id="PMP62173.1"/>
    </source>
</evidence>
<comment type="similarity">
    <text evidence="2">Belongs to the triosephosphate isomerase family.</text>
</comment>
<evidence type="ECO:0000256" key="5">
    <source>
        <dbReference type="ARBA" id="ARBA00022490"/>
    </source>
</evidence>
<dbReference type="SUPFAM" id="SSF51351">
    <property type="entry name" value="Triosephosphate isomerase (TIM)"/>
    <property type="match status" value="1"/>
</dbReference>
<dbReference type="PANTHER" id="PTHR21139">
    <property type="entry name" value="TRIOSEPHOSPHATE ISOMERASE"/>
    <property type="match status" value="1"/>
</dbReference>
<dbReference type="Gene3D" id="3.40.50.720">
    <property type="entry name" value="NAD(P)-binding Rossmann-like Domain"/>
    <property type="match status" value="1"/>
</dbReference>
<dbReference type="InterPro" id="IPR003781">
    <property type="entry name" value="CoA-bd"/>
</dbReference>
<dbReference type="Gene3D" id="3.20.20.70">
    <property type="entry name" value="Aldolase class I"/>
    <property type="match status" value="1"/>
</dbReference>
<evidence type="ECO:0000256" key="1">
    <source>
        <dbReference type="ARBA" id="ARBA00004680"/>
    </source>
</evidence>
<dbReference type="EC" id="5.3.1.1" evidence="3 8"/>
<dbReference type="SMART" id="SM00881">
    <property type="entry name" value="CoA_binding"/>
    <property type="match status" value="1"/>
</dbReference>
<dbReference type="InterPro" id="IPR000652">
    <property type="entry name" value="Triosephosphate_isomerase"/>
</dbReference>
<dbReference type="PROSITE" id="PS00171">
    <property type="entry name" value="TIM_1"/>
    <property type="match status" value="1"/>
</dbReference>
<dbReference type="CDD" id="cd00311">
    <property type="entry name" value="TIM"/>
    <property type="match status" value="1"/>
</dbReference>
<dbReference type="GO" id="GO:0019563">
    <property type="term" value="P:glycerol catabolic process"/>
    <property type="evidence" value="ECO:0007669"/>
    <property type="project" value="TreeGrafter"/>
</dbReference>
<dbReference type="Pfam" id="PF13380">
    <property type="entry name" value="CoA_binding_2"/>
    <property type="match status" value="1"/>
</dbReference>
<evidence type="ECO:0000313" key="11">
    <source>
        <dbReference type="Proteomes" id="UP000235731"/>
    </source>
</evidence>
<organism evidence="10 11">
    <name type="scientific">Caldimicrobium thiodismutans</name>
    <dbReference type="NCBI Taxonomy" id="1653476"/>
    <lineage>
        <taxon>Bacteria</taxon>
        <taxon>Pseudomonadati</taxon>
        <taxon>Thermodesulfobacteriota</taxon>
        <taxon>Thermodesulfobacteria</taxon>
        <taxon>Thermodesulfobacteriales</taxon>
        <taxon>Thermodesulfobacteriaceae</taxon>
        <taxon>Caldimicrobium</taxon>
    </lineage>
</organism>
<evidence type="ECO:0000256" key="6">
    <source>
        <dbReference type="ARBA" id="ARBA00023152"/>
    </source>
</evidence>
<dbReference type="InterPro" id="IPR022896">
    <property type="entry name" value="TrioseP_Isoase_bac/euk"/>
</dbReference>
<sequence>MRKPIFAGNWKMHFTLRESKEYFEKFLKLLLDIDLSDREVVIAPPYTALYYVSQLIKDTGVILASQNSHFAEKGAFTGEISPLMLKEIGVKYVILGHSERRHIFGEDDELIKRRVEGVYTFGLNPVLCVGETLEQREKGETFSIVEKQVREGLSFLKDPDPDRIVVAYEPVWAIGTGRNATPSQAEEVHGLIREVLAGLYEKERAEKIRILYGGSVTPENVQELIKEPNIDGVLVGGASLDPEKFFKICTVELKKQNTQCKLPDYSQIPEDILEIPKKFKKLVIVGASPKPDRPSYVVMDYFLREGFEVYPVNPAHKEILGREVYPNLESLPEDLNPEVVIIFRRSEEVKPVVEKALRLNPKVIWMQEGIANEEAKALAESKGVKVVMNLCFKKVHQLSKWN</sequence>
<feature type="non-terminal residue" evidence="10">
    <location>
        <position position="402"/>
    </location>
</feature>
<evidence type="ECO:0000256" key="7">
    <source>
        <dbReference type="ARBA" id="ARBA00023235"/>
    </source>
</evidence>
<dbReference type="InterPro" id="IPR020861">
    <property type="entry name" value="Triosephosphate_isomerase_AS"/>
</dbReference>
<dbReference type="NCBIfam" id="TIGR00419">
    <property type="entry name" value="tim"/>
    <property type="match status" value="1"/>
</dbReference>
<dbReference type="GO" id="GO:0006094">
    <property type="term" value="P:gluconeogenesis"/>
    <property type="evidence" value="ECO:0007669"/>
    <property type="project" value="UniProtKB-KW"/>
</dbReference>
<keyword evidence="5" id="KW-0963">Cytoplasm</keyword>
<gene>
    <name evidence="10" type="ORF">C0197_04955</name>
</gene>
<dbReference type="HAMAP" id="MF_00147_B">
    <property type="entry name" value="TIM_B"/>
    <property type="match status" value="1"/>
</dbReference>
<dbReference type="PANTHER" id="PTHR21139:SF42">
    <property type="entry name" value="TRIOSEPHOSPHATE ISOMERASE"/>
    <property type="match status" value="1"/>
</dbReference>
<keyword evidence="4" id="KW-0312">Gluconeogenesis</keyword>
<dbReference type="FunFam" id="3.20.20.70:FF:000016">
    <property type="entry name" value="Triosephosphate isomerase"/>
    <property type="match status" value="1"/>
</dbReference>
<dbReference type="InterPro" id="IPR013785">
    <property type="entry name" value="Aldolase_TIM"/>
</dbReference>
<dbReference type="InterPro" id="IPR036291">
    <property type="entry name" value="NAD(P)-bd_dom_sf"/>
</dbReference>
<evidence type="ECO:0000256" key="3">
    <source>
        <dbReference type="ARBA" id="ARBA00011940"/>
    </source>
</evidence>
<comment type="pathway">
    <text evidence="1">Carbohydrate degradation; glycolysis; D-glyceraldehyde 3-phosphate from glycerone phosphate: step 1/1.</text>
</comment>